<protein>
    <recommendedName>
        <fullName evidence="1">Methyltransferase FkbM domain-containing protein</fullName>
    </recommendedName>
</protein>
<dbReference type="PANTHER" id="PTHR34203:SF15">
    <property type="entry name" value="SLL1173 PROTEIN"/>
    <property type="match status" value="1"/>
</dbReference>
<dbReference type="InterPro" id="IPR052514">
    <property type="entry name" value="SAM-dependent_MTase"/>
</dbReference>
<dbReference type="Pfam" id="PF05050">
    <property type="entry name" value="Methyltransf_21"/>
    <property type="match status" value="2"/>
</dbReference>
<dbReference type="Proteomes" id="UP000186817">
    <property type="component" value="Unassembled WGS sequence"/>
</dbReference>
<dbReference type="SUPFAM" id="SSF53335">
    <property type="entry name" value="S-adenosyl-L-methionine-dependent methyltransferases"/>
    <property type="match status" value="2"/>
</dbReference>
<sequence>MSMTCKGTRKGDACVPEGMRRAQVAAGFDMVVLGDNDIVSASIYHHHYWEMRKPSAMASKADAVLPRSGTFLDIGANLGYYSLLFAKAGYDVVAVEAMTRNRKAIEGSLCLNPELRSRVKIVPVALVSPEELSSTTCVIKSTSRKINIGNGALSCGSGQTCEAGDANCDVVPVKTLDMVLSEVSPISVDVVKMDVEVHECQVLAGGGSLFTDYRPQILHIETAFGDSGKCVEAKASAHGYRTNTVQGDTVMVASDTGSSAGGTADGLAPAETLPANCVPDGMRKAHVSAGFDMVVLGDNDIVSSSIYHQHFWEMRTPSGMASKAGAVLPATGTFLDIGANLGYYSLLFAKAGYDVVAVEAMTRNRKAIEGSLCLNPELRSRVKIVPVALVSPEELSSTTCVIKSTSRKINIGNGALSCGSGQTCEAGDANCEVVPVKTLDMVLSEVSPKSVDVVKMDVEVHECQVLAGGGSLFTDYRPQILHIETAFGDSGKCVEAKASAHGYRTKTVQGDTVMVAPGF</sequence>
<gene>
    <name evidence="2" type="ORF">AK812_SmicGene1042</name>
</gene>
<dbReference type="Gene3D" id="3.40.50.150">
    <property type="entry name" value="Vaccinia Virus protein VP39"/>
    <property type="match status" value="2"/>
</dbReference>
<evidence type="ECO:0000259" key="1">
    <source>
        <dbReference type="Pfam" id="PF05050"/>
    </source>
</evidence>
<evidence type="ECO:0000313" key="3">
    <source>
        <dbReference type="Proteomes" id="UP000186817"/>
    </source>
</evidence>
<feature type="domain" description="Methyltransferase FkbM" evidence="1">
    <location>
        <begin position="73"/>
        <end position="224"/>
    </location>
</feature>
<dbReference type="EMBL" id="LSRX01000011">
    <property type="protein sequence ID" value="OLQ14721.1"/>
    <property type="molecule type" value="Genomic_DNA"/>
</dbReference>
<dbReference type="InterPro" id="IPR006342">
    <property type="entry name" value="FkbM_mtfrase"/>
</dbReference>
<feature type="domain" description="Methyltransferase FkbM" evidence="1">
    <location>
        <begin position="336"/>
        <end position="487"/>
    </location>
</feature>
<evidence type="ECO:0000313" key="2">
    <source>
        <dbReference type="EMBL" id="OLQ14721.1"/>
    </source>
</evidence>
<reference evidence="2 3" key="1">
    <citation type="submission" date="2016-02" db="EMBL/GenBank/DDBJ databases">
        <title>Genome analysis of coral dinoflagellate symbionts highlights evolutionary adaptations to a symbiotic lifestyle.</title>
        <authorList>
            <person name="Aranda M."/>
            <person name="Li Y."/>
            <person name="Liew Y.J."/>
            <person name="Baumgarten S."/>
            <person name="Simakov O."/>
            <person name="Wilson M."/>
            <person name="Piel J."/>
            <person name="Ashoor H."/>
            <person name="Bougouffa S."/>
            <person name="Bajic V.B."/>
            <person name="Ryu T."/>
            <person name="Ravasi T."/>
            <person name="Bayer T."/>
            <person name="Micklem G."/>
            <person name="Kim H."/>
            <person name="Bhak J."/>
            <person name="Lajeunesse T.C."/>
            <person name="Voolstra C.R."/>
        </authorList>
    </citation>
    <scope>NUCLEOTIDE SEQUENCE [LARGE SCALE GENOMIC DNA]</scope>
    <source>
        <strain evidence="2 3">CCMP2467</strain>
    </source>
</reference>
<dbReference type="OrthoDB" id="2128152at2759"/>
<keyword evidence="3" id="KW-1185">Reference proteome</keyword>
<proteinExistence type="predicted"/>
<dbReference type="InterPro" id="IPR029063">
    <property type="entry name" value="SAM-dependent_MTases_sf"/>
</dbReference>
<organism evidence="2 3">
    <name type="scientific">Symbiodinium microadriaticum</name>
    <name type="common">Dinoflagellate</name>
    <name type="synonym">Zooxanthella microadriatica</name>
    <dbReference type="NCBI Taxonomy" id="2951"/>
    <lineage>
        <taxon>Eukaryota</taxon>
        <taxon>Sar</taxon>
        <taxon>Alveolata</taxon>
        <taxon>Dinophyceae</taxon>
        <taxon>Suessiales</taxon>
        <taxon>Symbiodiniaceae</taxon>
        <taxon>Symbiodinium</taxon>
    </lineage>
</organism>
<dbReference type="PANTHER" id="PTHR34203">
    <property type="entry name" value="METHYLTRANSFERASE, FKBM FAMILY PROTEIN"/>
    <property type="match status" value="1"/>
</dbReference>
<dbReference type="NCBIfam" id="TIGR01444">
    <property type="entry name" value="fkbM_fam"/>
    <property type="match status" value="2"/>
</dbReference>
<dbReference type="AlphaFoldDB" id="A0A1Q9F4X8"/>
<name>A0A1Q9F4X8_SYMMI</name>
<comment type="caution">
    <text evidence="2">The sequence shown here is derived from an EMBL/GenBank/DDBJ whole genome shotgun (WGS) entry which is preliminary data.</text>
</comment>
<accession>A0A1Q9F4X8</accession>